<sequence>MSLYRLSLKNIWKILIFESMFSVLFCISMAVFLQIAFFSYEAAFILGLAISLIYSLIIYFGGDLFTVKGGIRYIEISIMFFCGLLFITLPVFPFLSDGNILFALFDIICFIGSYIYGSSGVISAIITYILCMWIITGTIYLLQRKIHNRV</sequence>
<gene>
    <name evidence="2" type="ORF">GCWU000321_01706</name>
</gene>
<dbReference type="HOGENOM" id="CLU_1737634_0_0_9"/>
<organism evidence="2 3">
    <name type="scientific">Dialister invisus DSM 15470</name>
    <dbReference type="NCBI Taxonomy" id="592028"/>
    <lineage>
        <taxon>Bacteria</taxon>
        <taxon>Bacillati</taxon>
        <taxon>Bacillota</taxon>
        <taxon>Negativicutes</taxon>
        <taxon>Veillonellales</taxon>
        <taxon>Veillonellaceae</taxon>
        <taxon>Dialister</taxon>
    </lineage>
</organism>
<evidence type="ECO:0000313" key="3">
    <source>
        <dbReference type="Proteomes" id="UP000004736"/>
    </source>
</evidence>
<keyword evidence="1" id="KW-1133">Transmembrane helix</keyword>
<accession>C9LQ74</accession>
<keyword evidence="1" id="KW-0472">Membrane</keyword>
<dbReference type="STRING" id="592028.GCWU000321_01706"/>
<feature type="transmembrane region" description="Helical" evidence="1">
    <location>
        <begin position="73"/>
        <end position="92"/>
    </location>
</feature>
<feature type="transmembrane region" description="Helical" evidence="1">
    <location>
        <begin position="42"/>
        <end position="61"/>
    </location>
</feature>
<keyword evidence="1" id="KW-0812">Transmembrane</keyword>
<name>C9LQ74_9FIRM</name>
<feature type="transmembrane region" description="Helical" evidence="1">
    <location>
        <begin position="122"/>
        <end position="142"/>
    </location>
</feature>
<evidence type="ECO:0000313" key="2">
    <source>
        <dbReference type="EMBL" id="EEW97710.1"/>
    </source>
</evidence>
<reference evidence="2" key="1">
    <citation type="submission" date="2009-09" db="EMBL/GenBank/DDBJ databases">
        <authorList>
            <person name="Weinstock G."/>
            <person name="Sodergren E."/>
            <person name="Clifton S."/>
            <person name="Fulton L."/>
            <person name="Fulton B."/>
            <person name="Courtney L."/>
            <person name="Fronick C."/>
            <person name="Harrison M."/>
            <person name="Strong C."/>
            <person name="Farmer C."/>
            <person name="Delahaunty K."/>
            <person name="Markovic C."/>
            <person name="Hall O."/>
            <person name="Minx P."/>
            <person name="Tomlinson C."/>
            <person name="Mitreva M."/>
            <person name="Nelson J."/>
            <person name="Hou S."/>
            <person name="Wollam A."/>
            <person name="Pepin K.H."/>
            <person name="Johnson M."/>
            <person name="Bhonagiri V."/>
            <person name="Nash W.E."/>
            <person name="Warren W."/>
            <person name="Chinwalla A."/>
            <person name="Mardis E.R."/>
            <person name="Wilson R.K."/>
        </authorList>
    </citation>
    <scope>NUCLEOTIDE SEQUENCE [LARGE SCALE GENOMIC DNA]</scope>
    <source>
        <strain evidence="2">DSM 15470</strain>
    </source>
</reference>
<proteinExistence type="predicted"/>
<dbReference type="EMBL" id="ACIM02000001">
    <property type="protein sequence ID" value="EEW97710.1"/>
    <property type="molecule type" value="Genomic_DNA"/>
</dbReference>
<dbReference type="AlphaFoldDB" id="C9LQ74"/>
<keyword evidence="3" id="KW-1185">Reference proteome</keyword>
<dbReference type="Proteomes" id="UP000004736">
    <property type="component" value="Unassembled WGS sequence"/>
</dbReference>
<comment type="caution">
    <text evidence="2">The sequence shown here is derived from an EMBL/GenBank/DDBJ whole genome shotgun (WGS) entry which is preliminary data.</text>
</comment>
<protein>
    <submittedName>
        <fullName evidence="2">Uncharacterized protein</fullName>
    </submittedName>
</protein>
<evidence type="ECO:0000256" key="1">
    <source>
        <dbReference type="SAM" id="Phobius"/>
    </source>
</evidence>
<feature type="transmembrane region" description="Helical" evidence="1">
    <location>
        <begin position="12"/>
        <end position="35"/>
    </location>
</feature>